<protein>
    <submittedName>
        <fullName evidence="1">Nucleic acid/nucleotide deaminase domain-containing protein</fullName>
    </submittedName>
</protein>
<organism evidence="1 2">
    <name type="scientific">Hyalangium rubrum</name>
    <dbReference type="NCBI Taxonomy" id="3103134"/>
    <lineage>
        <taxon>Bacteria</taxon>
        <taxon>Pseudomonadati</taxon>
        <taxon>Myxococcota</taxon>
        <taxon>Myxococcia</taxon>
        <taxon>Myxococcales</taxon>
        <taxon>Cystobacterineae</taxon>
        <taxon>Archangiaceae</taxon>
        <taxon>Hyalangium</taxon>
    </lineage>
</organism>
<evidence type="ECO:0000313" key="2">
    <source>
        <dbReference type="Proteomes" id="UP001291309"/>
    </source>
</evidence>
<dbReference type="InterPro" id="IPR027796">
    <property type="entry name" value="OTT_1508_deam-like"/>
</dbReference>
<gene>
    <name evidence="1" type="ORF">SYV04_41345</name>
</gene>
<comment type="caution">
    <text evidence="1">The sequence shown here is derived from an EMBL/GenBank/DDBJ whole genome shotgun (WGS) entry which is preliminary data.</text>
</comment>
<proteinExistence type="predicted"/>
<accession>A0ABU5HJ46</accession>
<dbReference type="Proteomes" id="UP001291309">
    <property type="component" value="Unassembled WGS sequence"/>
</dbReference>
<keyword evidence="2" id="KW-1185">Reference proteome</keyword>
<dbReference type="Pfam" id="PF14441">
    <property type="entry name" value="OTT_1508_deam"/>
    <property type="match status" value="1"/>
</dbReference>
<evidence type="ECO:0000313" key="1">
    <source>
        <dbReference type="EMBL" id="MDY7232904.1"/>
    </source>
</evidence>
<dbReference type="RefSeq" id="WP_321551616.1">
    <property type="nucleotide sequence ID" value="NZ_JAXIVS010000024.1"/>
</dbReference>
<sequence length="276" mass="29793">MAQCNATGCTQEALPTKAKCFAHNYVALRAQGAKPTSFSQLSSAEQTAVGKVLFTQLQGTAAPLTEKFHTDNESAWGYALDSVAKSNVFGTCLALCVWQKQAVGTTDKSTVELVMGVNDSSTESNVTDKVKAATVAVSKELAAYKTSVRRVIFLNGTSGQIYAGGAPTAVTLAYDNRLTIHAEMRVLEYMHLHLGGDRGAGVARLADRHYIGISKLCCAKCEAILAAYNGWAGGWFTVERQGVHGRVDHQWHVPRALKRLTDGIAYWKTLKHALQT</sequence>
<reference evidence="1 2" key="1">
    <citation type="submission" date="2023-12" db="EMBL/GenBank/DDBJ databases">
        <title>the genome sequence of Hyalangium sp. s54d21.</title>
        <authorList>
            <person name="Zhang X."/>
        </authorList>
    </citation>
    <scope>NUCLEOTIDE SEQUENCE [LARGE SCALE GENOMIC DNA]</scope>
    <source>
        <strain evidence="2">s54d21</strain>
    </source>
</reference>
<name>A0ABU5HJ46_9BACT</name>
<dbReference type="EMBL" id="JAXIVS010000024">
    <property type="protein sequence ID" value="MDY7232904.1"/>
    <property type="molecule type" value="Genomic_DNA"/>
</dbReference>